<evidence type="ECO:0000256" key="1">
    <source>
        <dbReference type="SAM" id="Phobius"/>
    </source>
</evidence>
<keyword evidence="3" id="KW-1185">Reference proteome</keyword>
<gene>
    <name evidence="2" type="ORF">GCM10022254_38320</name>
</gene>
<keyword evidence="1" id="KW-1133">Transmembrane helix</keyword>
<sequence>MGEVIGDVLPLAVGVAISPIPIIAVILMLLTPWARATGLGFLGGWTAGIAASGA</sequence>
<organism evidence="2 3">
    <name type="scientific">Actinomadura meridiana</name>
    <dbReference type="NCBI Taxonomy" id="559626"/>
    <lineage>
        <taxon>Bacteria</taxon>
        <taxon>Bacillati</taxon>
        <taxon>Actinomycetota</taxon>
        <taxon>Actinomycetes</taxon>
        <taxon>Streptosporangiales</taxon>
        <taxon>Thermomonosporaceae</taxon>
        <taxon>Actinomadura</taxon>
    </lineage>
</organism>
<dbReference type="EMBL" id="BAABAS010000007">
    <property type="protein sequence ID" value="GAA4234139.1"/>
    <property type="molecule type" value="Genomic_DNA"/>
</dbReference>
<reference evidence="3" key="1">
    <citation type="journal article" date="2019" name="Int. J. Syst. Evol. Microbiol.">
        <title>The Global Catalogue of Microorganisms (GCM) 10K type strain sequencing project: providing services to taxonomists for standard genome sequencing and annotation.</title>
        <authorList>
            <consortium name="The Broad Institute Genomics Platform"/>
            <consortium name="The Broad Institute Genome Sequencing Center for Infectious Disease"/>
            <person name="Wu L."/>
            <person name="Ma J."/>
        </authorList>
    </citation>
    <scope>NUCLEOTIDE SEQUENCE [LARGE SCALE GENOMIC DNA]</scope>
    <source>
        <strain evidence="3">JCM 17440</strain>
    </source>
</reference>
<dbReference type="RefSeq" id="WP_344898443.1">
    <property type="nucleotide sequence ID" value="NZ_BAABAS010000007.1"/>
</dbReference>
<name>A0ABP8C5V9_9ACTN</name>
<proteinExistence type="predicted"/>
<evidence type="ECO:0000313" key="2">
    <source>
        <dbReference type="EMBL" id="GAA4234139.1"/>
    </source>
</evidence>
<keyword evidence="1" id="KW-0472">Membrane</keyword>
<dbReference type="Proteomes" id="UP001501710">
    <property type="component" value="Unassembled WGS sequence"/>
</dbReference>
<dbReference type="InterPro" id="IPR021315">
    <property type="entry name" value="Gap/Sap"/>
</dbReference>
<comment type="caution">
    <text evidence="2">The sequence shown here is derived from an EMBL/GenBank/DDBJ whole genome shotgun (WGS) entry which is preliminary data.</text>
</comment>
<protein>
    <submittedName>
        <fullName evidence="2">Uncharacterized protein</fullName>
    </submittedName>
</protein>
<accession>A0ABP8C5V9</accession>
<keyword evidence="1" id="KW-0812">Transmembrane</keyword>
<feature type="transmembrane region" description="Helical" evidence="1">
    <location>
        <begin position="12"/>
        <end position="30"/>
    </location>
</feature>
<dbReference type="Pfam" id="PF11139">
    <property type="entry name" value="SfLAP"/>
    <property type="match status" value="1"/>
</dbReference>
<evidence type="ECO:0000313" key="3">
    <source>
        <dbReference type="Proteomes" id="UP001501710"/>
    </source>
</evidence>